<dbReference type="InterPro" id="IPR052755">
    <property type="entry name" value="Lysozyme_Inhibitor_LprI"/>
</dbReference>
<organism evidence="4 5">
    <name type="scientific">Burkholderia contaminans</name>
    <dbReference type="NCBI Taxonomy" id="488447"/>
    <lineage>
        <taxon>Bacteria</taxon>
        <taxon>Pseudomonadati</taxon>
        <taxon>Pseudomonadota</taxon>
        <taxon>Betaproteobacteria</taxon>
        <taxon>Burkholderiales</taxon>
        <taxon>Burkholderiaceae</taxon>
        <taxon>Burkholderia</taxon>
        <taxon>Burkholderia cepacia complex</taxon>
    </lineage>
</organism>
<evidence type="ECO:0000313" key="5">
    <source>
        <dbReference type="Proteomes" id="UP000238655"/>
    </source>
</evidence>
<protein>
    <submittedName>
        <fullName evidence="4">DUF1311 domain-containing protein</fullName>
    </submittedName>
</protein>
<dbReference type="Pfam" id="PF07007">
    <property type="entry name" value="LprI"/>
    <property type="match status" value="1"/>
</dbReference>
<dbReference type="Gene3D" id="1.20.1270.180">
    <property type="match status" value="1"/>
</dbReference>
<feature type="domain" description="Lysozyme inhibitor LprI-like N-terminal" evidence="3">
    <location>
        <begin position="264"/>
        <end position="331"/>
    </location>
</feature>
<keyword evidence="2" id="KW-0472">Membrane</keyword>
<keyword evidence="2" id="KW-1133">Transmembrane helix</keyword>
<dbReference type="PANTHER" id="PTHR37549">
    <property type="entry name" value="LIPOPROTEIN LPRI"/>
    <property type="match status" value="1"/>
</dbReference>
<gene>
    <name evidence="4" type="ORF">C3743_23165</name>
</gene>
<dbReference type="AlphaFoldDB" id="A0A2S5DVE7"/>
<evidence type="ECO:0000256" key="1">
    <source>
        <dbReference type="SAM" id="MobiDB-lite"/>
    </source>
</evidence>
<dbReference type="RefSeq" id="WP_089461586.1">
    <property type="nucleotide sequence ID" value="NZ_CM009575.1"/>
</dbReference>
<dbReference type="Proteomes" id="UP000238655">
    <property type="component" value="Chromosome 1"/>
</dbReference>
<feature type="compositionally biased region" description="Polar residues" evidence="1">
    <location>
        <begin position="210"/>
        <end position="228"/>
    </location>
</feature>
<comment type="caution">
    <text evidence="4">The sequence shown here is derived from an EMBL/GenBank/DDBJ whole genome shotgun (WGS) entry which is preliminary data.</text>
</comment>
<evidence type="ECO:0000313" key="4">
    <source>
        <dbReference type="EMBL" id="POZ83057.1"/>
    </source>
</evidence>
<proteinExistence type="predicted"/>
<name>A0A2S5DVE7_9BURK</name>
<feature type="transmembrane region" description="Helical" evidence="2">
    <location>
        <begin position="51"/>
        <end position="75"/>
    </location>
</feature>
<dbReference type="InterPro" id="IPR009739">
    <property type="entry name" value="LprI-like_N"/>
</dbReference>
<reference evidence="4 5" key="1">
    <citation type="submission" date="2018-01" db="EMBL/GenBank/DDBJ databases">
        <title>Successful Treatment of Persistent Burkholderia cepacia Bacteremia with Ceftazidime-Avibactam.</title>
        <authorList>
            <person name="Tamma P."/>
            <person name="Fan Y."/>
            <person name="Bergman Y."/>
            <person name="Sick-Samuels A."/>
            <person name="Hsu A."/>
            <person name="Timp W."/>
            <person name="Simner P."/>
        </authorList>
    </citation>
    <scope>NUCLEOTIDE SEQUENCE [LARGE SCALE GENOMIC DNA]</scope>
    <source>
        <strain evidence="4 5">170816</strain>
    </source>
</reference>
<evidence type="ECO:0000259" key="3">
    <source>
        <dbReference type="Pfam" id="PF07007"/>
    </source>
</evidence>
<feature type="transmembrane region" description="Helical" evidence="2">
    <location>
        <begin position="134"/>
        <end position="155"/>
    </location>
</feature>
<dbReference type="EMBL" id="PQVP01000002">
    <property type="protein sequence ID" value="POZ83057.1"/>
    <property type="molecule type" value="Genomic_DNA"/>
</dbReference>
<dbReference type="GO" id="GO:0005576">
    <property type="term" value="C:extracellular region"/>
    <property type="evidence" value="ECO:0007669"/>
    <property type="project" value="TreeGrafter"/>
</dbReference>
<feature type="region of interest" description="Disordered" evidence="1">
    <location>
        <begin position="210"/>
        <end position="240"/>
    </location>
</feature>
<feature type="transmembrane region" description="Helical" evidence="2">
    <location>
        <begin position="81"/>
        <end position="104"/>
    </location>
</feature>
<sequence length="334" mass="34489">MKKCPYCYEAIQDEAIRCRHCGADFAAALASARAAEAAQKAEARDKRDAKVIGWIVGLIGAAIFCVVAFFAVGLLGLKYGVVGLVFALAFPWIGMRAFAFGAAVRHDMKPDMIIASSMTDLYAQEMKLEVGPPLFMAAVAFVGTACLLAAILYGIHRIDGGSVHHADAESAVATITGAATGHGASIASPVATASSTGEGADAANAATRVQSTVETADNQRAGASTPVSADTGGANAASGVETAGNSLSATAVIQASFDCGKAVSKIEKLICSTPETADADRRLNAAYSAARAKTNDPVGLKDDQRQWLKKRSACDDAACLLNVTQVRIQRLSAM</sequence>
<keyword evidence="2" id="KW-0812">Transmembrane</keyword>
<dbReference type="PANTHER" id="PTHR37549:SF1">
    <property type="entry name" value="LIPOPROTEIN LPRI"/>
    <property type="match status" value="1"/>
</dbReference>
<evidence type="ECO:0000256" key="2">
    <source>
        <dbReference type="SAM" id="Phobius"/>
    </source>
</evidence>
<accession>A0A2S5DVE7</accession>